<feature type="compositionally biased region" description="Basic and acidic residues" evidence="1">
    <location>
        <begin position="37"/>
        <end position="65"/>
    </location>
</feature>
<feature type="compositionally biased region" description="Acidic residues" evidence="1">
    <location>
        <begin position="13"/>
        <end position="30"/>
    </location>
</feature>
<dbReference type="EMBL" id="JAXCGZ010021882">
    <property type="protein sequence ID" value="KAK7041668.1"/>
    <property type="molecule type" value="Genomic_DNA"/>
</dbReference>
<accession>A0AAN8WCE4</accession>
<evidence type="ECO:0000313" key="3">
    <source>
        <dbReference type="Proteomes" id="UP001381693"/>
    </source>
</evidence>
<feature type="region of interest" description="Disordered" evidence="1">
    <location>
        <begin position="1"/>
        <end position="118"/>
    </location>
</feature>
<gene>
    <name evidence="2" type="ORF">SK128_025995</name>
</gene>
<protein>
    <submittedName>
        <fullName evidence="2">Uncharacterized protein</fullName>
    </submittedName>
</protein>
<evidence type="ECO:0000313" key="2">
    <source>
        <dbReference type="EMBL" id="KAK7041668.1"/>
    </source>
</evidence>
<dbReference type="AlphaFoldDB" id="A0AAN8WCE4"/>
<evidence type="ECO:0000256" key="1">
    <source>
        <dbReference type="SAM" id="MobiDB-lite"/>
    </source>
</evidence>
<organism evidence="2 3">
    <name type="scientific">Halocaridina rubra</name>
    <name type="common">Hawaiian red shrimp</name>
    <dbReference type="NCBI Taxonomy" id="373956"/>
    <lineage>
        <taxon>Eukaryota</taxon>
        <taxon>Metazoa</taxon>
        <taxon>Ecdysozoa</taxon>
        <taxon>Arthropoda</taxon>
        <taxon>Crustacea</taxon>
        <taxon>Multicrustacea</taxon>
        <taxon>Malacostraca</taxon>
        <taxon>Eumalacostraca</taxon>
        <taxon>Eucarida</taxon>
        <taxon>Decapoda</taxon>
        <taxon>Pleocyemata</taxon>
        <taxon>Caridea</taxon>
        <taxon>Atyoidea</taxon>
        <taxon>Atyidae</taxon>
        <taxon>Halocaridina</taxon>
    </lineage>
</organism>
<comment type="caution">
    <text evidence="2">The sequence shown here is derived from an EMBL/GenBank/DDBJ whole genome shotgun (WGS) entry which is preliminary data.</text>
</comment>
<keyword evidence="3" id="KW-1185">Reference proteome</keyword>
<dbReference type="Proteomes" id="UP001381693">
    <property type="component" value="Unassembled WGS sequence"/>
</dbReference>
<proteinExistence type="predicted"/>
<feature type="compositionally biased region" description="Basic and acidic residues" evidence="1">
    <location>
        <begin position="97"/>
        <end position="118"/>
    </location>
</feature>
<sequence>MARRNAAYREFSKEDDSEEYSNAPSDEEVDVYSSTYHRVESRHSTRKYREGEESPYDYHGDKLVPRAEAPPVPKPRTIVPGRCSRKPSSPSISPPPHHRDYDDEDQRHSEGETRKLKQKREVYFRGKAILVLDLEMPKFEYDQ</sequence>
<name>A0AAN8WCE4_HALRR</name>
<reference evidence="2 3" key="1">
    <citation type="submission" date="2023-11" db="EMBL/GenBank/DDBJ databases">
        <title>Halocaridina rubra genome assembly.</title>
        <authorList>
            <person name="Smith C."/>
        </authorList>
    </citation>
    <scope>NUCLEOTIDE SEQUENCE [LARGE SCALE GENOMIC DNA]</scope>
    <source>
        <strain evidence="2">EP-1</strain>
        <tissue evidence="2">Whole</tissue>
    </source>
</reference>